<dbReference type="PANTHER" id="PTHR46797">
    <property type="entry name" value="HTH-TYPE TRANSCRIPTIONAL REGULATOR"/>
    <property type="match status" value="1"/>
</dbReference>
<keyword evidence="4" id="KW-1185">Reference proteome</keyword>
<dbReference type="Gene3D" id="1.10.260.40">
    <property type="entry name" value="lambda repressor-like DNA-binding domains"/>
    <property type="match status" value="1"/>
</dbReference>
<dbReference type="PROSITE" id="PS50943">
    <property type="entry name" value="HTH_CROC1"/>
    <property type="match status" value="1"/>
</dbReference>
<sequence>MAQSPAWEGSVVVPTDTVGSRIRYWRIRRGGMNQTVLAGLAGLSQPYISQVESGHRSIDRRSTLIAIAAALQVTVADLLDQPGDPTDPALLGAADAVPAIWAALLEISDGDRRVSTMPSEQVTVGLRDSNQRRLAADYPAMARGLPALLGEAAGHGGPILAEAAYQAATCLRHLGHRHLAVDAARIAQAAADDVDHHAWAGAARFAYVQALPVEAAGVASGVAARALGDLQQQAADPRVRQVLGQLHLAAALRAASDGHLADADGHLVEAEREAATLGDPGSGGGFNTMCFGPTNVVLWRMAVAAEAGEYGRVIELSRTVSVDVLPIANRRQAYWMDLGRALAHSGRTDTQALAAFSRADQIAPSLFVLNPLAREAVAAMVRRARRRAVSKELRTLARRLSISTDV</sequence>
<gene>
    <name evidence="3" type="ORF">Sar04_20070</name>
</gene>
<dbReference type="Proteomes" id="UP000677457">
    <property type="component" value="Unassembled WGS sequence"/>
</dbReference>
<feature type="domain" description="HTH cro/C1-type" evidence="2">
    <location>
        <begin position="22"/>
        <end position="78"/>
    </location>
</feature>
<dbReference type="InterPro" id="IPR010982">
    <property type="entry name" value="Lambda_DNA-bd_dom_sf"/>
</dbReference>
<dbReference type="PANTHER" id="PTHR46797:SF1">
    <property type="entry name" value="METHYLPHOSPHONATE SYNTHASE"/>
    <property type="match status" value="1"/>
</dbReference>
<organism evidence="3 4">
    <name type="scientific">Salinispora arenicola</name>
    <dbReference type="NCBI Taxonomy" id="168697"/>
    <lineage>
        <taxon>Bacteria</taxon>
        <taxon>Bacillati</taxon>
        <taxon>Actinomycetota</taxon>
        <taxon>Actinomycetes</taxon>
        <taxon>Micromonosporales</taxon>
        <taxon>Micromonosporaceae</taxon>
        <taxon>Salinispora</taxon>
    </lineage>
</organism>
<protein>
    <submittedName>
        <fullName evidence="3">Transcriptional regulator</fullName>
    </submittedName>
</protein>
<accession>A0ABQ4JT53</accession>
<dbReference type="CDD" id="cd00093">
    <property type="entry name" value="HTH_XRE"/>
    <property type="match status" value="1"/>
</dbReference>
<evidence type="ECO:0000313" key="4">
    <source>
        <dbReference type="Proteomes" id="UP000677457"/>
    </source>
</evidence>
<dbReference type="SMART" id="SM00530">
    <property type="entry name" value="HTH_XRE"/>
    <property type="match status" value="1"/>
</dbReference>
<evidence type="ECO:0000256" key="1">
    <source>
        <dbReference type="ARBA" id="ARBA00023125"/>
    </source>
</evidence>
<dbReference type="EMBL" id="BOQM01000011">
    <property type="protein sequence ID" value="GIM84972.1"/>
    <property type="molecule type" value="Genomic_DNA"/>
</dbReference>
<dbReference type="InterPro" id="IPR001387">
    <property type="entry name" value="Cro/C1-type_HTH"/>
</dbReference>
<evidence type="ECO:0000313" key="3">
    <source>
        <dbReference type="EMBL" id="GIM84972.1"/>
    </source>
</evidence>
<evidence type="ECO:0000259" key="2">
    <source>
        <dbReference type="PROSITE" id="PS50943"/>
    </source>
</evidence>
<name>A0ABQ4JT53_SALAC</name>
<dbReference type="InterPro" id="IPR050807">
    <property type="entry name" value="TransReg_Diox_bact_type"/>
</dbReference>
<dbReference type="SUPFAM" id="SSF47413">
    <property type="entry name" value="lambda repressor-like DNA-binding domains"/>
    <property type="match status" value="1"/>
</dbReference>
<dbReference type="Pfam" id="PF01381">
    <property type="entry name" value="HTH_3"/>
    <property type="match status" value="1"/>
</dbReference>
<proteinExistence type="predicted"/>
<comment type="caution">
    <text evidence="3">The sequence shown here is derived from an EMBL/GenBank/DDBJ whole genome shotgun (WGS) entry which is preliminary data.</text>
</comment>
<reference evidence="3 4" key="1">
    <citation type="submission" date="2021-03" db="EMBL/GenBank/DDBJ databases">
        <title>Whole genome shotgun sequence of Salinispora arenicola NBRC 105043.</title>
        <authorList>
            <person name="Komaki H."/>
            <person name="Tamura T."/>
        </authorList>
    </citation>
    <scope>NUCLEOTIDE SEQUENCE [LARGE SCALE GENOMIC DNA]</scope>
    <source>
        <strain evidence="3 4">NBRC 105043</strain>
    </source>
</reference>
<keyword evidence="1" id="KW-0238">DNA-binding</keyword>